<keyword evidence="2" id="KW-1185">Reference proteome</keyword>
<dbReference type="OrthoDB" id="80685at2"/>
<dbReference type="STRING" id="157687.HMPREF3180_00107"/>
<dbReference type="EMBL" id="LSDD01000004">
    <property type="protein sequence ID" value="KXB70313.1"/>
    <property type="molecule type" value="Genomic_DNA"/>
</dbReference>
<dbReference type="PATRIC" id="fig|157687.3.peg.108"/>
<comment type="caution">
    <text evidence="1">The sequence shown here is derived from an EMBL/GenBank/DDBJ whole genome shotgun (WGS) entry which is preliminary data.</text>
</comment>
<dbReference type="AlphaFoldDB" id="A0A134ARI9"/>
<organism evidence="1 2">
    <name type="scientific">Leptotrichia wadei</name>
    <dbReference type="NCBI Taxonomy" id="157687"/>
    <lineage>
        <taxon>Bacteria</taxon>
        <taxon>Fusobacteriati</taxon>
        <taxon>Fusobacteriota</taxon>
        <taxon>Fusobacteriia</taxon>
        <taxon>Fusobacteriales</taxon>
        <taxon>Leptotrichiaceae</taxon>
        <taxon>Leptotrichia</taxon>
    </lineage>
</organism>
<dbReference type="RefSeq" id="WP_060917209.1">
    <property type="nucleotide sequence ID" value="NZ_KQ959999.1"/>
</dbReference>
<reference evidence="2" key="1">
    <citation type="submission" date="2016-01" db="EMBL/GenBank/DDBJ databases">
        <authorList>
            <person name="Mitreva M."/>
            <person name="Pepin K.H."/>
            <person name="Mihindukulasuriya K.A."/>
            <person name="Fulton R."/>
            <person name="Fronick C."/>
            <person name="O'Laughlin M."/>
            <person name="Miner T."/>
            <person name="Herter B."/>
            <person name="Rosa B.A."/>
            <person name="Cordes M."/>
            <person name="Tomlinson C."/>
            <person name="Wollam A."/>
            <person name="Palsikar V.B."/>
            <person name="Mardis E.R."/>
            <person name="Wilson R.K."/>
        </authorList>
    </citation>
    <scope>NUCLEOTIDE SEQUENCE [LARGE SCALE GENOMIC DNA]</scope>
    <source>
        <strain evidence="2">KA00185</strain>
    </source>
</reference>
<name>A0A134ARI9_9FUSO</name>
<evidence type="ECO:0000313" key="2">
    <source>
        <dbReference type="Proteomes" id="UP000070483"/>
    </source>
</evidence>
<protein>
    <submittedName>
        <fullName evidence="1">Uncharacterized protein</fullName>
    </submittedName>
</protein>
<accession>A0A134ARI9</accession>
<dbReference type="InterPro" id="IPR056908">
    <property type="entry name" value="Gp80-like"/>
</dbReference>
<dbReference type="Pfam" id="PF23140">
    <property type="entry name" value="Gp80"/>
    <property type="match status" value="1"/>
</dbReference>
<proteinExistence type="predicted"/>
<dbReference type="Proteomes" id="UP000070483">
    <property type="component" value="Unassembled WGS sequence"/>
</dbReference>
<gene>
    <name evidence="1" type="ORF">HMPREF3180_00107</name>
</gene>
<sequence length="128" mass="14048">MSGFTLGAKAKILNTLFEGKTYYAGLLTAVTMGENGKENATELVSSSYARRAINFGSTTSNETSNLASVKFPEAREDWGRVIGIGIYDSITGGNLINYATFDARDEVIIYALMQYEIAKNFYVIGFRN</sequence>
<evidence type="ECO:0000313" key="1">
    <source>
        <dbReference type="EMBL" id="KXB70313.1"/>
    </source>
</evidence>